<keyword evidence="7 24" id="KW-0399">Innate immunity</keyword>
<dbReference type="PROSITE" id="PS50104">
    <property type="entry name" value="TIR"/>
    <property type="match status" value="1"/>
</dbReference>
<evidence type="ECO:0000256" key="23">
    <source>
        <dbReference type="ARBA" id="ARBA00072834"/>
    </source>
</evidence>
<dbReference type="Gene3D" id="3.40.50.10140">
    <property type="entry name" value="Toll/interleukin-1 receptor homology (TIR) domain"/>
    <property type="match status" value="1"/>
</dbReference>
<keyword evidence="19" id="KW-1015">Disulfide bond</keyword>
<evidence type="ECO:0000256" key="4">
    <source>
        <dbReference type="ARBA" id="ARBA00009634"/>
    </source>
</evidence>
<dbReference type="Proteomes" id="UP001066276">
    <property type="component" value="Chromosome 1_1"/>
</dbReference>
<gene>
    <name evidence="27" type="ORF">NDU88_003082</name>
</gene>
<dbReference type="GO" id="GO:0032728">
    <property type="term" value="P:positive regulation of interferon-beta production"/>
    <property type="evidence" value="ECO:0007669"/>
    <property type="project" value="UniProtKB-ARBA"/>
</dbReference>
<evidence type="ECO:0000256" key="12">
    <source>
        <dbReference type="ARBA" id="ARBA00022753"/>
    </source>
</evidence>
<keyword evidence="16" id="KW-0694">RNA-binding</keyword>
<dbReference type="FunFam" id="3.40.50.10140:FF:000008">
    <property type="entry name" value="Toll-like receptor 3"/>
    <property type="match status" value="1"/>
</dbReference>
<evidence type="ECO:0000256" key="19">
    <source>
        <dbReference type="ARBA" id="ARBA00023157"/>
    </source>
</evidence>
<dbReference type="GO" id="GO:0090594">
    <property type="term" value="P:inflammatory response to wounding"/>
    <property type="evidence" value="ECO:0007669"/>
    <property type="project" value="UniProtKB-ARBA"/>
</dbReference>
<keyword evidence="21" id="KW-0325">Glycoprotein</keyword>
<dbReference type="GO" id="GO:0051607">
    <property type="term" value="P:defense response to virus"/>
    <property type="evidence" value="ECO:0007669"/>
    <property type="project" value="UniProtKB-ARBA"/>
</dbReference>
<evidence type="ECO:0000256" key="25">
    <source>
        <dbReference type="SAM" id="Phobius"/>
    </source>
</evidence>
<evidence type="ECO:0000256" key="6">
    <source>
        <dbReference type="ARBA" id="ARBA00022553"/>
    </source>
</evidence>
<keyword evidence="11" id="KW-0677">Repeat</keyword>
<comment type="similarity">
    <text evidence="4 24">Belongs to the Toll-like receptor family.</text>
</comment>
<sequence>MLPSSKLGLQQQLQKLQELRLASNKINQATKEDFGFLSNTSLGLLDLSSNPLQKFMPGCFHAIGYLHTLTLENIQLSPNLAETLCSELSGTGIRTLMLRNSHLSRISKTTFRGLQKTNLTVLDLSKNDLSVIENYAFATVPHLEYLSLEENHIANLTPQTFSGLSNVKFLNVRKSLGGTKHSTIEDFSFQPLKNLENLIMDENSFSGITEHMFFGLISLKYLSLCRCSIGLKTITNTTFSSLTDSPLISINLTESGISELRSGAFSQLKHLKVLEVGRNNIDQDLTGDVFKGLDNIEVIYISYNKRLTLTSDSFRFVPSLQRLLMRKLAMTNLDLSPSPFRALQNLTVLDVSNNNIANIQENIFDGLLNLKILNLEHNNLARFWKSANPGGPVLFLKGLRGLNIIRLSYNGLDEIPLAAFKGLSQLKQLELQSNMLNLLRPSLFEDQVSLTVLNLQKNLITTVEKYVFGPLFKTIEHLYMGFNPFDCTCESISFFVNWLNSTKANVSRLRLDYICNTPSKYHGISVMEFDNAPCKDSAPFRLLFILTASTVLVILVVVMAIHLQGWRIQFYWNVSVNRILGFRDIDNIKEHLIYDGYIINAKKDTKWVNRNLIPLEKNGTQFLKFCFEERDLDVGVSELEAIVNSMQSSRKVIFVVTHHLLKDPWCRRFKVHHALYQAIEQSRDSIILIFIDDIPDYKLHQTLRLRRGMFKSNCILDWPAQNERLNAFYQKLKVALGSSNRAG</sequence>
<dbReference type="GO" id="GO:0038187">
    <property type="term" value="F:pattern recognition receptor activity"/>
    <property type="evidence" value="ECO:0007669"/>
    <property type="project" value="UniProtKB-ARBA"/>
</dbReference>
<evidence type="ECO:0000313" key="27">
    <source>
        <dbReference type="EMBL" id="KAJ1215473.1"/>
    </source>
</evidence>
<dbReference type="InterPro" id="IPR000157">
    <property type="entry name" value="TIR_dom"/>
</dbReference>
<evidence type="ECO:0000256" key="13">
    <source>
        <dbReference type="ARBA" id="ARBA00022824"/>
    </source>
</evidence>
<dbReference type="GO" id="GO:0010008">
    <property type="term" value="C:endosome membrane"/>
    <property type="evidence" value="ECO:0007669"/>
    <property type="project" value="UniProtKB-SubCell"/>
</dbReference>
<evidence type="ECO:0000256" key="21">
    <source>
        <dbReference type="ARBA" id="ARBA00023180"/>
    </source>
</evidence>
<dbReference type="EMBL" id="JANPWB010000001">
    <property type="protein sequence ID" value="KAJ1215473.1"/>
    <property type="molecule type" value="Genomic_DNA"/>
</dbReference>
<dbReference type="SMART" id="SM00082">
    <property type="entry name" value="LRRCT"/>
    <property type="match status" value="1"/>
</dbReference>
<dbReference type="Pfam" id="PF13855">
    <property type="entry name" value="LRR_8"/>
    <property type="match status" value="3"/>
</dbReference>
<evidence type="ECO:0000256" key="24">
    <source>
        <dbReference type="PIRNR" id="PIRNR037595"/>
    </source>
</evidence>
<dbReference type="InterPro" id="IPR041015">
    <property type="entry name" value="TLR3_TMD"/>
</dbReference>
<dbReference type="GO" id="GO:0032722">
    <property type="term" value="P:positive regulation of chemokine production"/>
    <property type="evidence" value="ECO:0007669"/>
    <property type="project" value="UniProtKB-ARBA"/>
</dbReference>
<keyword evidence="20 24" id="KW-0675">Receptor</keyword>
<dbReference type="InterPro" id="IPR001611">
    <property type="entry name" value="Leu-rich_rpt"/>
</dbReference>
<dbReference type="GO" id="GO:0003723">
    <property type="term" value="F:RNA binding"/>
    <property type="evidence" value="ECO:0007669"/>
    <property type="project" value="UniProtKB-KW"/>
</dbReference>
<keyword evidence="15 24" id="KW-0391">Immunity</keyword>
<dbReference type="SUPFAM" id="SSF52058">
    <property type="entry name" value="L domain-like"/>
    <property type="match status" value="2"/>
</dbReference>
<accession>A0AAV7WQJ0</accession>
<keyword evidence="5" id="KW-1017">Isopeptide bond</keyword>
<evidence type="ECO:0000256" key="11">
    <source>
        <dbReference type="ARBA" id="ARBA00022737"/>
    </source>
</evidence>
<keyword evidence="6" id="KW-0597">Phosphoprotein</keyword>
<dbReference type="PROSITE" id="PS51450">
    <property type="entry name" value="LRR"/>
    <property type="match status" value="2"/>
</dbReference>
<evidence type="ECO:0000256" key="16">
    <source>
        <dbReference type="ARBA" id="ARBA00022884"/>
    </source>
</evidence>
<evidence type="ECO:0000256" key="1">
    <source>
        <dbReference type="ARBA" id="ARBA00004115"/>
    </source>
</evidence>
<dbReference type="SUPFAM" id="SSF52200">
    <property type="entry name" value="Toll/Interleukin receptor TIR domain"/>
    <property type="match status" value="1"/>
</dbReference>
<evidence type="ECO:0000256" key="2">
    <source>
        <dbReference type="ARBA" id="ARBA00004412"/>
    </source>
</evidence>
<dbReference type="GO" id="GO:0002224">
    <property type="term" value="P:toll-like receptor signaling pathway"/>
    <property type="evidence" value="ECO:0007669"/>
    <property type="project" value="InterPro"/>
</dbReference>
<keyword evidence="18 25" id="KW-0472">Membrane</keyword>
<dbReference type="FunFam" id="3.80.10.10:FF:000137">
    <property type="entry name" value="Toll-like receptor 3"/>
    <property type="match status" value="1"/>
</dbReference>
<dbReference type="Gene3D" id="3.80.10.10">
    <property type="entry name" value="Ribonuclease Inhibitor"/>
    <property type="match status" value="1"/>
</dbReference>
<keyword evidence="8" id="KW-0433">Leucine-rich repeat</keyword>
<organism evidence="27 28">
    <name type="scientific">Pleurodeles waltl</name>
    <name type="common">Iberian ribbed newt</name>
    <dbReference type="NCBI Taxonomy" id="8319"/>
    <lineage>
        <taxon>Eukaryota</taxon>
        <taxon>Metazoa</taxon>
        <taxon>Chordata</taxon>
        <taxon>Craniata</taxon>
        <taxon>Vertebrata</taxon>
        <taxon>Euteleostomi</taxon>
        <taxon>Amphibia</taxon>
        <taxon>Batrachia</taxon>
        <taxon>Caudata</taxon>
        <taxon>Salamandroidea</taxon>
        <taxon>Salamandridae</taxon>
        <taxon>Pleurodelinae</taxon>
        <taxon>Pleurodeles</taxon>
    </lineage>
</organism>
<keyword evidence="28" id="KW-1185">Reference proteome</keyword>
<dbReference type="Pfam" id="PF13306">
    <property type="entry name" value="LRR_5"/>
    <property type="match status" value="1"/>
</dbReference>
<dbReference type="PANTHER" id="PTHR47410">
    <property type="entry name" value="TOLL-LIKE RECEPTOR 7-RELATED"/>
    <property type="match status" value="1"/>
</dbReference>
<evidence type="ECO:0000256" key="5">
    <source>
        <dbReference type="ARBA" id="ARBA00022499"/>
    </source>
</evidence>
<dbReference type="GO" id="GO:0005789">
    <property type="term" value="C:endoplasmic reticulum membrane"/>
    <property type="evidence" value="ECO:0007669"/>
    <property type="project" value="UniProtKB-SubCell"/>
</dbReference>
<dbReference type="Pfam" id="PF01582">
    <property type="entry name" value="TIR"/>
    <property type="match status" value="1"/>
</dbReference>
<dbReference type="AlphaFoldDB" id="A0AAV7WQJ0"/>
<evidence type="ECO:0000259" key="26">
    <source>
        <dbReference type="PROSITE" id="PS50104"/>
    </source>
</evidence>
<evidence type="ECO:0000256" key="8">
    <source>
        <dbReference type="ARBA" id="ARBA00022614"/>
    </source>
</evidence>
<dbReference type="GO" id="GO:0005886">
    <property type="term" value="C:plasma membrane"/>
    <property type="evidence" value="ECO:0007669"/>
    <property type="project" value="UniProtKB-ARBA"/>
</dbReference>
<feature type="domain" description="TIR" evidence="26">
    <location>
        <begin position="592"/>
        <end position="736"/>
    </location>
</feature>
<dbReference type="InterPro" id="IPR032675">
    <property type="entry name" value="LRR_dom_sf"/>
</dbReference>
<comment type="caution">
    <text evidence="27">The sequence shown here is derived from an EMBL/GenBank/DDBJ whole genome shotgun (WGS) entry which is preliminary data.</text>
</comment>
<keyword evidence="17 25" id="KW-1133">Transmembrane helix</keyword>
<evidence type="ECO:0000256" key="10">
    <source>
        <dbReference type="ARBA" id="ARBA00022729"/>
    </source>
</evidence>
<dbReference type="GO" id="GO:0046330">
    <property type="term" value="P:positive regulation of JNK cascade"/>
    <property type="evidence" value="ECO:0007669"/>
    <property type="project" value="UniProtKB-ARBA"/>
</dbReference>
<dbReference type="InterPro" id="IPR035897">
    <property type="entry name" value="Toll_tir_struct_dom_sf"/>
</dbReference>
<comment type="subcellular location">
    <subcellularLocation>
        <location evidence="2">Early endosome</location>
    </subcellularLocation>
    <subcellularLocation>
        <location evidence="1">Endoplasmic reticulum membrane</location>
        <topology evidence="1">Single-pass type I membrane protein</topology>
    </subcellularLocation>
    <subcellularLocation>
        <location evidence="3">Endosome membrane</location>
    </subcellularLocation>
</comment>
<dbReference type="GO" id="GO:0005769">
    <property type="term" value="C:early endosome"/>
    <property type="evidence" value="ECO:0007669"/>
    <property type="project" value="UniProtKB-SubCell"/>
</dbReference>
<dbReference type="GO" id="GO:0032755">
    <property type="term" value="P:positive regulation of interleukin-6 production"/>
    <property type="evidence" value="ECO:0007669"/>
    <property type="project" value="UniProtKB-ARBA"/>
</dbReference>
<protein>
    <recommendedName>
        <fullName evidence="23">Toll-like receptor 3</fullName>
    </recommendedName>
</protein>
<evidence type="ECO:0000256" key="17">
    <source>
        <dbReference type="ARBA" id="ARBA00022989"/>
    </source>
</evidence>
<keyword evidence="22 24" id="KW-0395">Inflammatory response</keyword>
<evidence type="ECO:0000256" key="22">
    <source>
        <dbReference type="ARBA" id="ARBA00023198"/>
    </source>
</evidence>
<dbReference type="GO" id="GO:0043123">
    <property type="term" value="P:positive regulation of canonical NF-kappaB signal transduction"/>
    <property type="evidence" value="ECO:0007669"/>
    <property type="project" value="UniProtKB-ARBA"/>
</dbReference>
<dbReference type="InterPro" id="IPR017241">
    <property type="entry name" value="Toll-like_receptor"/>
</dbReference>
<evidence type="ECO:0000256" key="7">
    <source>
        <dbReference type="ARBA" id="ARBA00022588"/>
    </source>
</evidence>
<dbReference type="GO" id="GO:0043330">
    <property type="term" value="P:response to exogenous dsRNA"/>
    <property type="evidence" value="ECO:0007669"/>
    <property type="project" value="UniProtKB-ARBA"/>
</dbReference>
<dbReference type="InterPro" id="IPR000483">
    <property type="entry name" value="Cys-rich_flank_reg_C"/>
</dbReference>
<keyword evidence="9 25" id="KW-0812">Transmembrane</keyword>
<dbReference type="GO" id="GO:0035556">
    <property type="term" value="P:intracellular signal transduction"/>
    <property type="evidence" value="ECO:0007669"/>
    <property type="project" value="UniProtKB-ARBA"/>
</dbReference>
<keyword evidence="14" id="KW-0832">Ubl conjugation</keyword>
<evidence type="ECO:0000256" key="9">
    <source>
        <dbReference type="ARBA" id="ARBA00022692"/>
    </source>
</evidence>
<keyword evidence="12" id="KW-0967">Endosome</keyword>
<dbReference type="SMART" id="SM00365">
    <property type="entry name" value="LRR_SD22"/>
    <property type="match status" value="5"/>
</dbReference>
<dbReference type="PANTHER" id="PTHR47410:SF5">
    <property type="entry name" value="TOLL-LIKE RECEPTOR 3"/>
    <property type="match status" value="1"/>
</dbReference>
<dbReference type="GO" id="GO:0045087">
    <property type="term" value="P:innate immune response"/>
    <property type="evidence" value="ECO:0007669"/>
    <property type="project" value="UniProtKB-UniRule"/>
</dbReference>
<dbReference type="InterPro" id="IPR026906">
    <property type="entry name" value="LRR_5"/>
</dbReference>
<dbReference type="SMART" id="SM00369">
    <property type="entry name" value="LRR_TYP"/>
    <property type="match status" value="13"/>
</dbReference>
<dbReference type="Pfam" id="PF17968">
    <property type="entry name" value="Tlr3_TMD"/>
    <property type="match status" value="1"/>
</dbReference>
<evidence type="ECO:0000256" key="18">
    <source>
        <dbReference type="ARBA" id="ARBA00023136"/>
    </source>
</evidence>
<evidence type="ECO:0000256" key="15">
    <source>
        <dbReference type="ARBA" id="ARBA00022859"/>
    </source>
</evidence>
<dbReference type="PIRSF" id="PIRSF037595">
    <property type="entry name" value="Toll-like_receptor"/>
    <property type="match status" value="1"/>
</dbReference>
<evidence type="ECO:0000256" key="14">
    <source>
        <dbReference type="ARBA" id="ARBA00022843"/>
    </source>
</evidence>
<feature type="transmembrane region" description="Helical" evidence="25">
    <location>
        <begin position="542"/>
        <end position="563"/>
    </location>
</feature>
<evidence type="ECO:0000313" key="28">
    <source>
        <dbReference type="Proteomes" id="UP001066276"/>
    </source>
</evidence>
<keyword evidence="10" id="KW-0732">Signal</keyword>
<dbReference type="GO" id="GO:0004888">
    <property type="term" value="F:transmembrane signaling receptor activity"/>
    <property type="evidence" value="ECO:0007669"/>
    <property type="project" value="InterPro"/>
</dbReference>
<reference evidence="27" key="1">
    <citation type="journal article" date="2022" name="bioRxiv">
        <title>Sequencing and chromosome-scale assembly of the giantPleurodeles waltlgenome.</title>
        <authorList>
            <person name="Brown T."/>
            <person name="Elewa A."/>
            <person name="Iarovenko S."/>
            <person name="Subramanian E."/>
            <person name="Araus A.J."/>
            <person name="Petzold A."/>
            <person name="Susuki M."/>
            <person name="Suzuki K.-i.T."/>
            <person name="Hayashi T."/>
            <person name="Toyoda A."/>
            <person name="Oliveira C."/>
            <person name="Osipova E."/>
            <person name="Leigh N.D."/>
            <person name="Simon A."/>
            <person name="Yun M.H."/>
        </authorList>
    </citation>
    <scope>NUCLEOTIDE SEQUENCE</scope>
    <source>
        <strain evidence="27">20211129_DDA</strain>
        <tissue evidence="27">Liver</tissue>
    </source>
</reference>
<dbReference type="SMART" id="SM00255">
    <property type="entry name" value="TIR"/>
    <property type="match status" value="1"/>
</dbReference>
<evidence type="ECO:0000256" key="3">
    <source>
        <dbReference type="ARBA" id="ARBA00004608"/>
    </source>
</evidence>
<dbReference type="InterPro" id="IPR003591">
    <property type="entry name" value="Leu-rich_rpt_typical-subtyp"/>
</dbReference>
<proteinExistence type="inferred from homology"/>
<keyword evidence="13" id="KW-0256">Endoplasmic reticulum</keyword>
<name>A0AAV7WQJ0_PLEWA</name>
<evidence type="ECO:0000256" key="20">
    <source>
        <dbReference type="ARBA" id="ARBA00023170"/>
    </source>
</evidence>